<dbReference type="Pfam" id="PF08395">
    <property type="entry name" value="7tm_7"/>
    <property type="match status" value="1"/>
</dbReference>
<keyword evidence="3 6" id="KW-0812">Transmembrane</keyword>
<sequence>MHLILQIRSSIIEAIKRDRLTTPGVKSWRKLVHLIRMQVNFAGDWQKSHQLMLLIGSIVVATGLTFLILTSSFDRPNGGFLMLMQSSYVFMVVGRIYLKIYAANSISLEESLIARELIFLSIPEDEFSTQLEVKFLYDMIKLKPCSINFGSYAILNKSLILGIGSQVVTYLIVLMQFSQTQS</sequence>
<evidence type="ECO:0000256" key="2">
    <source>
        <dbReference type="ARBA" id="ARBA00022475"/>
    </source>
</evidence>
<protein>
    <submittedName>
        <fullName evidence="7">Uncharacterized protein</fullName>
    </submittedName>
</protein>
<dbReference type="Proteomes" id="UP000708208">
    <property type="component" value="Unassembled WGS sequence"/>
</dbReference>
<evidence type="ECO:0000313" key="7">
    <source>
        <dbReference type="EMBL" id="CAG7831662.1"/>
    </source>
</evidence>
<comment type="subcellular location">
    <subcellularLocation>
        <location evidence="1">Cell membrane</location>
        <topology evidence="1">Multi-pass membrane protein</topology>
    </subcellularLocation>
</comment>
<evidence type="ECO:0000313" key="8">
    <source>
        <dbReference type="Proteomes" id="UP000708208"/>
    </source>
</evidence>
<gene>
    <name evidence="7" type="ORF">AFUS01_LOCUS41393</name>
</gene>
<feature type="transmembrane region" description="Helical" evidence="6">
    <location>
        <begin position="159"/>
        <end position="177"/>
    </location>
</feature>
<reference evidence="7" key="1">
    <citation type="submission" date="2021-06" db="EMBL/GenBank/DDBJ databases">
        <authorList>
            <person name="Hodson N. C."/>
            <person name="Mongue J. A."/>
            <person name="Jaron S. K."/>
        </authorList>
    </citation>
    <scope>NUCLEOTIDE SEQUENCE</scope>
</reference>
<keyword evidence="4 6" id="KW-1133">Transmembrane helix</keyword>
<dbReference type="GO" id="GO:0050909">
    <property type="term" value="P:sensory perception of taste"/>
    <property type="evidence" value="ECO:0007669"/>
    <property type="project" value="InterPro"/>
</dbReference>
<evidence type="ECO:0000256" key="6">
    <source>
        <dbReference type="SAM" id="Phobius"/>
    </source>
</evidence>
<name>A0A8J2LA95_9HEXA</name>
<evidence type="ECO:0000256" key="4">
    <source>
        <dbReference type="ARBA" id="ARBA00022989"/>
    </source>
</evidence>
<keyword evidence="2" id="KW-1003">Cell membrane</keyword>
<dbReference type="OrthoDB" id="6625921at2759"/>
<comment type="caution">
    <text evidence="7">The sequence shown here is derived from an EMBL/GenBank/DDBJ whole genome shotgun (WGS) entry which is preliminary data.</text>
</comment>
<accession>A0A8J2LA95</accession>
<feature type="transmembrane region" description="Helical" evidence="6">
    <location>
        <begin position="51"/>
        <end position="73"/>
    </location>
</feature>
<dbReference type="AlphaFoldDB" id="A0A8J2LA95"/>
<organism evidence="7 8">
    <name type="scientific">Allacma fusca</name>
    <dbReference type="NCBI Taxonomy" id="39272"/>
    <lineage>
        <taxon>Eukaryota</taxon>
        <taxon>Metazoa</taxon>
        <taxon>Ecdysozoa</taxon>
        <taxon>Arthropoda</taxon>
        <taxon>Hexapoda</taxon>
        <taxon>Collembola</taxon>
        <taxon>Symphypleona</taxon>
        <taxon>Sminthuridae</taxon>
        <taxon>Allacma</taxon>
    </lineage>
</organism>
<evidence type="ECO:0000256" key="1">
    <source>
        <dbReference type="ARBA" id="ARBA00004651"/>
    </source>
</evidence>
<keyword evidence="5 6" id="KW-0472">Membrane</keyword>
<dbReference type="EMBL" id="CAJVCH010561399">
    <property type="protein sequence ID" value="CAG7831662.1"/>
    <property type="molecule type" value="Genomic_DNA"/>
</dbReference>
<proteinExistence type="predicted"/>
<evidence type="ECO:0000256" key="3">
    <source>
        <dbReference type="ARBA" id="ARBA00022692"/>
    </source>
</evidence>
<dbReference type="InterPro" id="IPR013604">
    <property type="entry name" value="7TM_chemorcpt"/>
</dbReference>
<evidence type="ECO:0000256" key="5">
    <source>
        <dbReference type="ARBA" id="ARBA00023136"/>
    </source>
</evidence>
<dbReference type="GO" id="GO:0005886">
    <property type="term" value="C:plasma membrane"/>
    <property type="evidence" value="ECO:0007669"/>
    <property type="project" value="UniProtKB-SubCell"/>
</dbReference>
<keyword evidence="8" id="KW-1185">Reference proteome</keyword>